<dbReference type="InterPro" id="IPR009056">
    <property type="entry name" value="Cyt_c-like_dom"/>
</dbReference>
<dbReference type="Pfam" id="PF03150">
    <property type="entry name" value="CCP_MauG"/>
    <property type="match status" value="1"/>
</dbReference>
<feature type="binding site" description="axial binding residue" evidence="9">
    <location>
        <position position="62"/>
    </location>
    <ligand>
        <name>heme c</name>
        <dbReference type="ChEBI" id="CHEBI:61717"/>
        <label>1</label>
    </ligand>
    <ligandPart>
        <name>Fe</name>
        <dbReference type="ChEBI" id="CHEBI:18248"/>
    </ligandPart>
</feature>
<comment type="cofactor">
    <cofactor evidence="8">
        <name>heme</name>
        <dbReference type="ChEBI" id="CHEBI:30413"/>
    </cofactor>
    <text evidence="8">Binds 2 heme groups.</text>
</comment>
<dbReference type="GO" id="GO:0009055">
    <property type="term" value="F:electron transfer activity"/>
    <property type="evidence" value="ECO:0007669"/>
    <property type="project" value="InterPro"/>
</dbReference>
<dbReference type="Gene3D" id="1.10.760.10">
    <property type="entry name" value="Cytochrome c-like domain"/>
    <property type="match status" value="2"/>
</dbReference>
<dbReference type="GO" id="GO:0042597">
    <property type="term" value="C:periplasmic space"/>
    <property type="evidence" value="ECO:0007669"/>
    <property type="project" value="UniProtKB-SubCell"/>
</dbReference>
<feature type="compositionally biased region" description="Polar residues" evidence="10">
    <location>
        <begin position="321"/>
        <end position="345"/>
    </location>
</feature>
<evidence type="ECO:0000256" key="9">
    <source>
        <dbReference type="PIRSR" id="PIRSR000294-2"/>
    </source>
</evidence>
<evidence type="ECO:0000256" key="6">
    <source>
        <dbReference type="ARBA" id="ARBA00023002"/>
    </source>
</evidence>
<feature type="domain" description="Cytochrome c" evidence="11">
    <location>
        <begin position="192"/>
        <end position="305"/>
    </location>
</feature>
<keyword evidence="2 8" id="KW-0349">Heme</keyword>
<name>A0A4R1L3S3_9BACT</name>
<comment type="subcellular location">
    <subcellularLocation>
        <location evidence="1">Periplasm</location>
    </subcellularLocation>
</comment>
<protein>
    <submittedName>
        <fullName evidence="12">Cytochrome c peroxidase</fullName>
    </submittedName>
</protein>
<feature type="domain" description="Cytochrome c" evidence="11">
    <location>
        <begin position="36"/>
        <end position="143"/>
    </location>
</feature>
<dbReference type="PANTHER" id="PTHR30600:SF7">
    <property type="entry name" value="CYTOCHROME C PEROXIDASE-RELATED"/>
    <property type="match status" value="1"/>
</dbReference>
<evidence type="ECO:0000256" key="2">
    <source>
        <dbReference type="ARBA" id="ARBA00022617"/>
    </source>
</evidence>
<keyword evidence="13" id="KW-1185">Reference proteome</keyword>
<accession>A0A4R1L3S3</accession>
<feature type="region of interest" description="Disordered" evidence="10">
    <location>
        <begin position="312"/>
        <end position="345"/>
    </location>
</feature>
<dbReference type="GO" id="GO:0046872">
    <property type="term" value="F:metal ion binding"/>
    <property type="evidence" value="ECO:0007669"/>
    <property type="project" value="UniProtKB-KW"/>
</dbReference>
<keyword evidence="3 9" id="KW-0479">Metal-binding</keyword>
<organism evidence="12 13">
    <name type="scientific">Acidipila rosea</name>
    <dbReference type="NCBI Taxonomy" id="768535"/>
    <lineage>
        <taxon>Bacteria</taxon>
        <taxon>Pseudomonadati</taxon>
        <taxon>Acidobacteriota</taxon>
        <taxon>Terriglobia</taxon>
        <taxon>Terriglobales</taxon>
        <taxon>Acidobacteriaceae</taxon>
        <taxon>Acidipila</taxon>
    </lineage>
</organism>
<evidence type="ECO:0000256" key="3">
    <source>
        <dbReference type="ARBA" id="ARBA00022723"/>
    </source>
</evidence>
<evidence type="ECO:0000256" key="4">
    <source>
        <dbReference type="ARBA" id="ARBA00022729"/>
    </source>
</evidence>
<dbReference type="InterPro" id="IPR036909">
    <property type="entry name" value="Cyt_c-like_dom_sf"/>
</dbReference>
<keyword evidence="12" id="KW-0575">Peroxidase</keyword>
<evidence type="ECO:0000256" key="1">
    <source>
        <dbReference type="ARBA" id="ARBA00004418"/>
    </source>
</evidence>
<keyword evidence="4" id="KW-0732">Signal</keyword>
<dbReference type="InterPro" id="IPR026259">
    <property type="entry name" value="MauG/Cytc_peroxidase"/>
</dbReference>
<dbReference type="GO" id="GO:0020037">
    <property type="term" value="F:heme binding"/>
    <property type="evidence" value="ECO:0007669"/>
    <property type="project" value="InterPro"/>
</dbReference>
<dbReference type="GO" id="GO:0004130">
    <property type="term" value="F:cytochrome-c peroxidase activity"/>
    <property type="evidence" value="ECO:0007669"/>
    <property type="project" value="TreeGrafter"/>
</dbReference>
<dbReference type="RefSeq" id="WP_165876850.1">
    <property type="nucleotide sequence ID" value="NZ_SMGK01000006.1"/>
</dbReference>
<dbReference type="PIRSF" id="PIRSF000294">
    <property type="entry name" value="Cytochrome-c_peroxidase"/>
    <property type="match status" value="1"/>
</dbReference>
<dbReference type="InterPro" id="IPR004852">
    <property type="entry name" value="Di-haem_cyt_c_peroxidsae"/>
</dbReference>
<dbReference type="PROSITE" id="PS51007">
    <property type="entry name" value="CYTC"/>
    <property type="match status" value="2"/>
</dbReference>
<dbReference type="EMBL" id="SMGK01000006">
    <property type="protein sequence ID" value="TCK70849.1"/>
    <property type="molecule type" value="Genomic_DNA"/>
</dbReference>
<feature type="binding site" description="covalent" evidence="8">
    <location>
        <position position="58"/>
    </location>
    <ligand>
        <name>heme c</name>
        <dbReference type="ChEBI" id="CHEBI:61717"/>
        <label>1</label>
    </ligand>
</feature>
<gene>
    <name evidence="12" type="ORF">C7378_3238</name>
</gene>
<dbReference type="InterPro" id="IPR051395">
    <property type="entry name" value="Cytochrome_c_Peroxidase/MauG"/>
</dbReference>
<reference evidence="12 13" key="1">
    <citation type="submission" date="2019-03" db="EMBL/GenBank/DDBJ databases">
        <title>Genomic Encyclopedia of Type Strains, Phase IV (KMG-IV): sequencing the most valuable type-strain genomes for metagenomic binning, comparative biology and taxonomic classification.</title>
        <authorList>
            <person name="Goeker M."/>
        </authorList>
    </citation>
    <scope>NUCLEOTIDE SEQUENCE [LARGE SCALE GENOMIC DNA]</scope>
    <source>
        <strain evidence="12 13">DSM 103428</strain>
    </source>
</reference>
<keyword evidence="7 9" id="KW-0408">Iron</keyword>
<feature type="binding site" description="axial binding residue" evidence="9">
    <location>
        <position position="210"/>
    </location>
    <ligand>
        <name>heme c</name>
        <dbReference type="ChEBI" id="CHEBI:61717"/>
        <label>2</label>
    </ligand>
    <ligandPart>
        <name>Fe</name>
        <dbReference type="ChEBI" id="CHEBI:18248"/>
    </ligandPart>
</feature>
<comment type="PTM">
    <text evidence="8">Binds 2 heme groups per subunit.</text>
</comment>
<sequence>MELSSTPPSNIDPAALRARFTALPQNSDPADQVQLARINLGRQLYFDKRLSRESNQSCNSCHQLTNYGVDNKQYSPGSMPGAIDTPRNTPTVYNAAFQLSQFWDGRAVNLIAQAHGPLVAPKEMALHNLQEAVDIVARVPGYAPEFRQAFPGQQDPVNIENITASIAAFEQGLITPSPWDRYLQGDTAALTPAQKKGLKLYLADGCDTCHAGRDMGGISYQRLGDVYRWGNKSDPGREKVTHSATDFMFFKVPTLRNIAKTGPYFHDGSVPTLTDAIHLMADFQAGQTISDSDAASIAAFLGSMTGTLPASYIAAPAEPPSGSQSAGQSEGNKTSSIRESSGGRS</sequence>
<feature type="binding site" description="covalent" evidence="8">
    <location>
        <position position="61"/>
    </location>
    <ligand>
        <name>heme c</name>
        <dbReference type="ChEBI" id="CHEBI:61717"/>
        <label>1</label>
    </ligand>
</feature>
<evidence type="ECO:0000256" key="5">
    <source>
        <dbReference type="ARBA" id="ARBA00022764"/>
    </source>
</evidence>
<dbReference type="SUPFAM" id="SSF46626">
    <property type="entry name" value="Cytochrome c"/>
    <property type="match status" value="2"/>
</dbReference>
<dbReference type="PANTHER" id="PTHR30600">
    <property type="entry name" value="CYTOCHROME C PEROXIDASE-RELATED"/>
    <property type="match status" value="1"/>
</dbReference>
<evidence type="ECO:0000313" key="13">
    <source>
        <dbReference type="Proteomes" id="UP000295210"/>
    </source>
</evidence>
<keyword evidence="6" id="KW-0560">Oxidoreductase</keyword>
<comment type="caution">
    <text evidence="12">The sequence shown here is derived from an EMBL/GenBank/DDBJ whole genome shotgun (WGS) entry which is preliminary data.</text>
</comment>
<evidence type="ECO:0000256" key="8">
    <source>
        <dbReference type="PIRSR" id="PIRSR000294-1"/>
    </source>
</evidence>
<dbReference type="Proteomes" id="UP000295210">
    <property type="component" value="Unassembled WGS sequence"/>
</dbReference>
<feature type="binding site" description="covalent" evidence="8">
    <location>
        <position position="206"/>
    </location>
    <ligand>
        <name>heme c</name>
        <dbReference type="ChEBI" id="CHEBI:61717"/>
        <label>2</label>
    </ligand>
</feature>
<feature type="binding site" description="covalent" evidence="8">
    <location>
        <position position="209"/>
    </location>
    <ligand>
        <name>heme c</name>
        <dbReference type="ChEBI" id="CHEBI:61717"/>
        <label>2</label>
    </ligand>
</feature>
<feature type="binding site" description="axial binding residue" evidence="9">
    <location>
        <position position="280"/>
    </location>
    <ligand>
        <name>heme c</name>
        <dbReference type="ChEBI" id="CHEBI:61717"/>
        <label>2</label>
    </ligand>
    <ligandPart>
        <name>Fe</name>
        <dbReference type="ChEBI" id="CHEBI:18248"/>
    </ligandPart>
</feature>
<evidence type="ECO:0000259" key="11">
    <source>
        <dbReference type="PROSITE" id="PS51007"/>
    </source>
</evidence>
<evidence type="ECO:0000256" key="10">
    <source>
        <dbReference type="SAM" id="MobiDB-lite"/>
    </source>
</evidence>
<proteinExistence type="predicted"/>
<keyword evidence="5" id="KW-0574">Periplasm</keyword>
<evidence type="ECO:0000256" key="7">
    <source>
        <dbReference type="ARBA" id="ARBA00023004"/>
    </source>
</evidence>
<dbReference type="AlphaFoldDB" id="A0A4R1L3S3"/>
<evidence type="ECO:0000313" key="12">
    <source>
        <dbReference type="EMBL" id="TCK70849.1"/>
    </source>
</evidence>